<evidence type="ECO:0000259" key="1">
    <source>
        <dbReference type="Pfam" id="PF03235"/>
    </source>
</evidence>
<dbReference type="Proteomes" id="UP001408594">
    <property type="component" value="Unassembled WGS sequence"/>
</dbReference>
<protein>
    <recommendedName>
        <fullName evidence="5">DUF262 domain-containing protein</fullName>
    </recommendedName>
</protein>
<name>A0ABP9WSK0_9GAMM</name>
<proteinExistence type="predicted"/>
<gene>
    <name evidence="3" type="ORF">Maes01_02777</name>
</gene>
<dbReference type="PANTHER" id="PTHR35149">
    <property type="entry name" value="SLL5132 PROTEIN"/>
    <property type="match status" value="1"/>
</dbReference>
<dbReference type="PANTHER" id="PTHR35149:SF2">
    <property type="entry name" value="DUF262 DOMAIN-CONTAINING PROTEIN"/>
    <property type="match status" value="1"/>
</dbReference>
<dbReference type="Pfam" id="PF25202">
    <property type="entry name" value="DUF7834"/>
    <property type="match status" value="1"/>
</dbReference>
<sequence>MTVIVASCTLKQLFEGQPVRASDGSLISGHLAIPEYQRPYRWNGAQIGRLLKDYQAYTEDLTEGDAKYAYYLGSVILHQAEKRDQLNIIDGQQRLTTFALIEYLKRNQEGQQFDLGMIYHSPESQIQIKQNFSWLKENALDQLKNIDPNSVSLTLVVTRSEDDAYRFFETQNTGGVRLSGPDIIKAHHLRVLSRDQQNKFASKWEEMGDLNPIVTSLIKGRYWQTFLARKVPSHRQPQSVRSAVVDELGDGTGRGADIAYGRVVRENRADGAQLLAQAQQGYELRQPLNAGVNTIHYLAYFEGLRATYLKSPNANLAEIGSKHKEIDNFYHFYQSFVCHLEGCSYLKGLYDTCLLLYISQFGEKDLFLAAKKLFHVVYSPRVSNQKAVREASISAFIRETPVLDWIAVSYTSKTLFEYLDNFTLEVDPANLGPEHSGVKKKFVLTVLEYFGKTVPKNTEAQDLADVFLDTMNRRIVQNLSSGGRVNVI</sequence>
<dbReference type="Pfam" id="PF03235">
    <property type="entry name" value="GmrSD_N"/>
    <property type="match status" value="1"/>
</dbReference>
<comment type="caution">
    <text evidence="3">The sequence shown here is derived from an EMBL/GenBank/DDBJ whole genome shotgun (WGS) entry which is preliminary data.</text>
</comment>
<evidence type="ECO:0000313" key="3">
    <source>
        <dbReference type="EMBL" id="GAA5526182.1"/>
    </source>
</evidence>
<dbReference type="EMBL" id="BAABRT010000031">
    <property type="protein sequence ID" value="GAA5526182.1"/>
    <property type="molecule type" value="Genomic_DNA"/>
</dbReference>
<dbReference type="InterPro" id="IPR057156">
    <property type="entry name" value="DUF7834"/>
</dbReference>
<evidence type="ECO:0008006" key="5">
    <source>
        <dbReference type="Google" id="ProtNLM"/>
    </source>
</evidence>
<organism evidence="3 4">
    <name type="scientific">Microbulbifer aestuariivivens</name>
    <dbReference type="NCBI Taxonomy" id="1908308"/>
    <lineage>
        <taxon>Bacteria</taxon>
        <taxon>Pseudomonadati</taxon>
        <taxon>Pseudomonadota</taxon>
        <taxon>Gammaproteobacteria</taxon>
        <taxon>Cellvibrionales</taxon>
        <taxon>Microbulbiferaceae</taxon>
        <taxon>Microbulbifer</taxon>
    </lineage>
</organism>
<reference evidence="3 4" key="1">
    <citation type="submission" date="2024-02" db="EMBL/GenBank/DDBJ databases">
        <title>Microbulbifer aestuariivivens NBRC 112533.</title>
        <authorList>
            <person name="Ichikawa N."/>
            <person name="Katano-Makiyama Y."/>
            <person name="Hidaka K."/>
        </authorList>
    </citation>
    <scope>NUCLEOTIDE SEQUENCE [LARGE SCALE GENOMIC DNA]</scope>
    <source>
        <strain evidence="3 4">NBRC 112533</strain>
    </source>
</reference>
<dbReference type="InterPro" id="IPR004919">
    <property type="entry name" value="GmrSD_N"/>
</dbReference>
<feature type="domain" description="GmrSD restriction endonucleases N-terminal" evidence="1">
    <location>
        <begin position="31"/>
        <end position="189"/>
    </location>
</feature>
<feature type="domain" description="DUF7834" evidence="2">
    <location>
        <begin position="197"/>
        <end position="426"/>
    </location>
</feature>
<dbReference type="RefSeq" id="WP_345552454.1">
    <property type="nucleotide sequence ID" value="NZ_BAABRT010000031.1"/>
</dbReference>
<evidence type="ECO:0000259" key="2">
    <source>
        <dbReference type="Pfam" id="PF25202"/>
    </source>
</evidence>
<accession>A0ABP9WSK0</accession>
<keyword evidence="4" id="KW-1185">Reference proteome</keyword>
<evidence type="ECO:0000313" key="4">
    <source>
        <dbReference type="Proteomes" id="UP001408594"/>
    </source>
</evidence>